<dbReference type="PANTHER" id="PTHR46313:SF3">
    <property type="entry name" value="PROLYCOPENE ISOMERASE, CHLOROPLASTIC"/>
    <property type="match status" value="1"/>
</dbReference>
<evidence type="ECO:0000313" key="2">
    <source>
        <dbReference type="EMBL" id="QKS71172.1"/>
    </source>
</evidence>
<proteinExistence type="predicted"/>
<sequence>MKNIVIVGSGFGGVTAGALLQKEGYNVTLLEAAAEWGGSASKYRRNHYRFPVGATLGMGFEHNGIHERINSFLGIDVQKRLLSSVMQVDVGKQFISYEQNRDRFIKEWERVEPNYSNQIRAFFKEAWSIAAGLHAHMAHFPVIPPATVWEISALLKGVNLRTFGLPRYLFTTVGDLVEKHDLKECRSFVTFIDGVLLDSMQTSYENIPAYIGATALDVYHRGAYYIDGGLYELIDELIESIRSNGGVVKKPRHIKRIVKHANGYTLYDQRDRSYEADHVVLNMPLLNMKDLLEPHVYETMALKWNRREQVDQWGTFTMYVAIKEAAVTDTTPLFSQLQLEDGHHFFVSLSRKDDVRRAPKGFRTFTISTHITLSEWQTKADYDYHKTRLTREIIKKLSQTIMPNIESYIEWQESGGPIAWERYTNRKGGGVGGFPQTKENALWNAVSHRTGIPGLWICGDNVYPGAGSIGASSSGVHVARSISKKRLL</sequence>
<dbReference type="KEGG" id="psua:FLK61_31150"/>
<evidence type="ECO:0000313" key="3">
    <source>
        <dbReference type="Proteomes" id="UP000318138"/>
    </source>
</evidence>
<keyword evidence="3" id="KW-1185">Reference proteome</keyword>
<reference evidence="3" key="1">
    <citation type="submission" date="2019-07" db="EMBL/GenBank/DDBJ databases">
        <title>Bacillus alkalisoli sp. nov. isolated from saline soil.</title>
        <authorList>
            <person name="Sun J.-Q."/>
            <person name="Xu L."/>
        </authorList>
    </citation>
    <scope>NUCLEOTIDE SEQUENCE [LARGE SCALE GENOMIC DNA]</scope>
    <source>
        <strain evidence="3">M4U3P1</strain>
    </source>
</reference>
<dbReference type="GO" id="GO:0016491">
    <property type="term" value="F:oxidoreductase activity"/>
    <property type="evidence" value="ECO:0007669"/>
    <property type="project" value="InterPro"/>
</dbReference>
<gene>
    <name evidence="2" type="ORF">FLK61_31150</name>
</gene>
<dbReference type="SUPFAM" id="SSF51905">
    <property type="entry name" value="FAD/NAD(P)-binding domain"/>
    <property type="match status" value="1"/>
</dbReference>
<evidence type="ECO:0000259" key="1">
    <source>
        <dbReference type="Pfam" id="PF01593"/>
    </source>
</evidence>
<dbReference type="GO" id="GO:0016116">
    <property type="term" value="P:carotenoid metabolic process"/>
    <property type="evidence" value="ECO:0007669"/>
    <property type="project" value="InterPro"/>
</dbReference>
<protein>
    <submittedName>
        <fullName evidence="2">FAD-dependent oxidoreductase</fullName>
    </submittedName>
</protein>
<dbReference type="Gene3D" id="3.50.50.60">
    <property type="entry name" value="FAD/NAD(P)-binding domain"/>
    <property type="match status" value="2"/>
</dbReference>
<dbReference type="InterPro" id="IPR002937">
    <property type="entry name" value="Amino_oxidase"/>
</dbReference>
<feature type="domain" description="Amine oxidase" evidence="1">
    <location>
        <begin position="12"/>
        <end position="482"/>
    </location>
</feature>
<dbReference type="InterPro" id="IPR036188">
    <property type="entry name" value="FAD/NAD-bd_sf"/>
</dbReference>
<dbReference type="PANTHER" id="PTHR46313">
    <property type="match status" value="1"/>
</dbReference>
<dbReference type="AlphaFoldDB" id="A0A859FEP5"/>
<organism evidence="2 3">
    <name type="scientific">Paenalkalicoccus suaedae</name>
    <dbReference type="NCBI Taxonomy" id="2592382"/>
    <lineage>
        <taxon>Bacteria</taxon>
        <taxon>Bacillati</taxon>
        <taxon>Bacillota</taxon>
        <taxon>Bacilli</taxon>
        <taxon>Bacillales</taxon>
        <taxon>Bacillaceae</taxon>
        <taxon>Paenalkalicoccus</taxon>
    </lineage>
</organism>
<name>A0A859FEP5_9BACI</name>
<dbReference type="Pfam" id="PF01593">
    <property type="entry name" value="Amino_oxidase"/>
    <property type="match status" value="1"/>
</dbReference>
<accession>A0A859FEP5</accession>
<dbReference type="EMBL" id="CP041372">
    <property type="protein sequence ID" value="QKS71172.1"/>
    <property type="molecule type" value="Genomic_DNA"/>
</dbReference>
<dbReference type="Gene3D" id="3.90.660.50">
    <property type="match status" value="1"/>
</dbReference>
<dbReference type="InterPro" id="IPR045892">
    <property type="entry name" value="CrtISO-like"/>
</dbReference>
<dbReference type="Proteomes" id="UP000318138">
    <property type="component" value="Chromosome"/>
</dbReference>
<dbReference type="RefSeq" id="WP_176009208.1">
    <property type="nucleotide sequence ID" value="NZ_CP041372.2"/>
</dbReference>